<evidence type="ECO:0000313" key="1">
    <source>
        <dbReference type="EMBL" id="CEK81278.1"/>
    </source>
</evidence>
<feature type="non-terminal residue" evidence="1">
    <location>
        <position position="1"/>
    </location>
</feature>
<name>A0A0B7AK77_9EUPU</name>
<dbReference type="EMBL" id="HACG01034413">
    <property type="protein sequence ID" value="CEK81278.1"/>
    <property type="molecule type" value="Transcribed_RNA"/>
</dbReference>
<accession>A0A0B7AK77</accession>
<organism evidence="1">
    <name type="scientific">Arion vulgaris</name>
    <dbReference type="NCBI Taxonomy" id="1028688"/>
    <lineage>
        <taxon>Eukaryota</taxon>
        <taxon>Metazoa</taxon>
        <taxon>Spiralia</taxon>
        <taxon>Lophotrochozoa</taxon>
        <taxon>Mollusca</taxon>
        <taxon>Gastropoda</taxon>
        <taxon>Heterobranchia</taxon>
        <taxon>Euthyneura</taxon>
        <taxon>Panpulmonata</taxon>
        <taxon>Eupulmonata</taxon>
        <taxon>Stylommatophora</taxon>
        <taxon>Helicina</taxon>
        <taxon>Arionoidea</taxon>
        <taxon>Arionidae</taxon>
        <taxon>Arion</taxon>
    </lineage>
</organism>
<protein>
    <submittedName>
        <fullName evidence="1">Uncharacterized protein</fullName>
    </submittedName>
</protein>
<reference evidence="1" key="1">
    <citation type="submission" date="2014-12" db="EMBL/GenBank/DDBJ databases">
        <title>Insight into the proteome of Arion vulgaris.</title>
        <authorList>
            <person name="Aradska J."/>
            <person name="Bulat T."/>
            <person name="Smidak R."/>
            <person name="Sarate P."/>
            <person name="Gangsoo J."/>
            <person name="Sialana F."/>
            <person name="Bilban M."/>
            <person name="Lubec G."/>
        </authorList>
    </citation>
    <scope>NUCLEOTIDE SEQUENCE</scope>
    <source>
        <tissue evidence="1">Skin</tissue>
    </source>
</reference>
<gene>
    <name evidence="1" type="primary">ORF125247</name>
</gene>
<sequence>RRYSVTSNRCQSVWLLMVPVAKHTPLSAPQVSSTTSTTCNSKFLKLGDTSLTYNTHHIHTTCAET</sequence>
<proteinExistence type="predicted"/>
<dbReference type="AlphaFoldDB" id="A0A0B7AK77"/>